<dbReference type="GO" id="GO:0005737">
    <property type="term" value="C:cytoplasm"/>
    <property type="evidence" value="ECO:0007669"/>
    <property type="project" value="TreeGrafter"/>
</dbReference>
<accession>A0A2M9R8A0</accession>
<keyword evidence="2" id="KW-0378">Hydrolase</keyword>
<dbReference type="Proteomes" id="UP000231960">
    <property type="component" value="Unassembled WGS sequence"/>
</dbReference>
<proteinExistence type="predicted"/>
<dbReference type="EMBL" id="NIPO01000001">
    <property type="protein sequence ID" value="PJR05089.1"/>
    <property type="molecule type" value="Genomic_DNA"/>
</dbReference>
<feature type="domain" description="Metallo-beta-lactamase" evidence="1">
    <location>
        <begin position="141"/>
        <end position="310"/>
    </location>
</feature>
<dbReference type="InterPro" id="IPR001279">
    <property type="entry name" value="Metallo-B-lactamas"/>
</dbReference>
<dbReference type="GO" id="GO:0008270">
    <property type="term" value="F:zinc ion binding"/>
    <property type="evidence" value="ECO:0007669"/>
    <property type="project" value="InterPro"/>
</dbReference>
<evidence type="ECO:0000313" key="3">
    <source>
        <dbReference type="Proteomes" id="UP000231960"/>
    </source>
</evidence>
<evidence type="ECO:0000259" key="1">
    <source>
        <dbReference type="Pfam" id="PF12706"/>
    </source>
</evidence>
<keyword evidence="3" id="KW-1185">Reference proteome</keyword>
<dbReference type="InterPro" id="IPR024884">
    <property type="entry name" value="NAPE-PLD"/>
</dbReference>
<organism evidence="2 3">
    <name type="scientific">Avrilella dinanensis</name>
    <dbReference type="NCBI Taxonomy" id="2008672"/>
    <lineage>
        <taxon>Bacteria</taxon>
        <taxon>Pseudomonadati</taxon>
        <taxon>Bacteroidota</taxon>
        <taxon>Flavobacteriia</taxon>
        <taxon>Flavobacteriales</taxon>
        <taxon>Flavobacteriaceae</taxon>
        <taxon>Avrilella</taxon>
    </lineage>
</organism>
<dbReference type="Pfam" id="PF12706">
    <property type="entry name" value="Lactamase_B_2"/>
    <property type="match status" value="1"/>
</dbReference>
<dbReference type="PANTHER" id="PTHR15032">
    <property type="entry name" value="N-ACYL-PHOSPHATIDYLETHANOLAMINE-HYDROLYZING PHOSPHOLIPASE D"/>
    <property type="match status" value="1"/>
</dbReference>
<dbReference type="AlphaFoldDB" id="A0A2M9R8A0"/>
<evidence type="ECO:0000313" key="2">
    <source>
        <dbReference type="EMBL" id="PJR05089.1"/>
    </source>
</evidence>
<dbReference type="SUPFAM" id="SSF56281">
    <property type="entry name" value="Metallo-hydrolase/oxidoreductase"/>
    <property type="match status" value="1"/>
</dbReference>
<dbReference type="PIRSF" id="PIRSF038896">
    <property type="entry name" value="NAPE-PLD"/>
    <property type="match status" value="1"/>
</dbReference>
<reference evidence="2 3" key="1">
    <citation type="submission" date="2017-06" db="EMBL/GenBank/DDBJ databases">
        <title>Description of Avrilella dinanensis gen. nov. sp. nov.</title>
        <authorList>
            <person name="Leyer C."/>
            <person name="Sassi M."/>
            <person name="Minet J."/>
            <person name="Kayal S."/>
            <person name="Cattoir V."/>
        </authorList>
    </citation>
    <scope>NUCLEOTIDE SEQUENCE [LARGE SCALE GENOMIC DNA]</scope>
    <source>
        <strain evidence="2 3">UR159</strain>
    </source>
</reference>
<protein>
    <submittedName>
        <fullName evidence="2">MBL fold metallo-hydrolase</fullName>
    </submittedName>
</protein>
<dbReference type="OrthoDB" id="9805728at2"/>
<comment type="caution">
    <text evidence="2">The sequence shown here is derived from an EMBL/GenBank/DDBJ whole genome shotgun (WGS) entry which is preliminary data.</text>
</comment>
<sequence length="362" mass="41579">MIIGIISVIVVLVIGGLLFMQHPMFGKLPKGERLERIKQSPNYKDGVFKNQSPTKMLISDKSRIRVFWDFLFTKVEDLNPSKDIPSVKTDLKNLNPDEDVLVWLGHSSLYMQIEGKKIAFDPVLVSASPVPFVNKAFAGANNYQPDDLPDLDYLIITHDHWDHLDYKTMLNLKNRTQKIICPLGVGVHFEHWGFDVSKIIELDWNDATQLESLKITALPARHFSGRGLNSNHSLWAGYMLQSPSFGNIYVSGDTGYDTHFQKIKEQFGVIDFAIMENGQYNEEWKYIHMIPEDLVKAIEELQPKKLMTVHNSKFALGMHSWYEPLDKIVDTAEEHSFNLITPMIGEPVMLNDSTQVFKKWWK</sequence>
<dbReference type="InterPro" id="IPR036866">
    <property type="entry name" value="RibonucZ/Hydroxyglut_hydro"/>
</dbReference>
<dbReference type="PANTHER" id="PTHR15032:SF4">
    <property type="entry name" value="N-ACYL-PHOSPHATIDYLETHANOLAMINE-HYDROLYZING PHOSPHOLIPASE D"/>
    <property type="match status" value="1"/>
</dbReference>
<name>A0A2M9R8A0_9FLAO</name>
<gene>
    <name evidence="2" type="ORF">CDL10_04900</name>
</gene>
<dbReference type="Gene3D" id="3.60.15.10">
    <property type="entry name" value="Ribonuclease Z/Hydroxyacylglutathione hydrolase-like"/>
    <property type="match status" value="1"/>
</dbReference>
<dbReference type="GO" id="GO:0070290">
    <property type="term" value="F:N-acylphosphatidylethanolamine-specific phospholipase D activity"/>
    <property type="evidence" value="ECO:0007669"/>
    <property type="project" value="InterPro"/>
</dbReference>